<organism evidence="2 3">
    <name type="scientific">Stenotrophomonas terrae</name>
    <dbReference type="NCBI Taxonomy" id="405446"/>
    <lineage>
        <taxon>Bacteria</taxon>
        <taxon>Pseudomonadati</taxon>
        <taxon>Pseudomonadota</taxon>
        <taxon>Gammaproteobacteria</taxon>
        <taxon>Lysobacterales</taxon>
        <taxon>Lysobacteraceae</taxon>
        <taxon>Stenotrophomonas</taxon>
    </lineage>
</organism>
<dbReference type="Pfam" id="PF09857">
    <property type="entry name" value="YjhX_toxin"/>
    <property type="match status" value="1"/>
</dbReference>
<dbReference type="InterPro" id="IPR018654">
    <property type="entry name" value="YjhX_toxin"/>
</dbReference>
<keyword evidence="3" id="KW-1185">Reference proteome</keyword>
<comment type="similarity">
    <text evidence="1">Belongs to the UPF0386 family.</text>
</comment>
<accession>A0A0R0CYE7</accession>
<gene>
    <name evidence="2" type="ORF">ABB27_04460</name>
</gene>
<sequence>MNISRSEQRALHVLAKGGAIAHSRDESGRIAAVECRTVDGYVLADCTLEVFKKLKSKRLISSMSGKPYRINAAGLKAVRPQLDNR</sequence>
<evidence type="ECO:0000256" key="1">
    <source>
        <dbReference type="HAMAP-Rule" id="MF_00827"/>
    </source>
</evidence>
<dbReference type="NCBIfam" id="NF010240">
    <property type="entry name" value="PRK13687.1"/>
    <property type="match status" value="1"/>
</dbReference>
<name>A0A0R0CYE7_9GAMM</name>
<dbReference type="RefSeq" id="WP_057627018.1">
    <property type="nucleotide sequence ID" value="NZ_LDJJ01000010.1"/>
</dbReference>
<evidence type="ECO:0000313" key="2">
    <source>
        <dbReference type="EMBL" id="KRG70804.1"/>
    </source>
</evidence>
<protein>
    <recommendedName>
        <fullName evidence="1">UPF0386 protein ABB27_04460</fullName>
    </recommendedName>
</protein>
<dbReference type="AlphaFoldDB" id="A0A0R0CYE7"/>
<reference evidence="2 3" key="1">
    <citation type="submission" date="2015-05" db="EMBL/GenBank/DDBJ databases">
        <title>Genome sequencing and analysis of members of genus Stenotrophomonas.</title>
        <authorList>
            <person name="Patil P.P."/>
            <person name="Midha S."/>
            <person name="Patil P.B."/>
        </authorList>
    </citation>
    <scope>NUCLEOTIDE SEQUENCE [LARGE SCALE GENOMIC DNA]</scope>
    <source>
        <strain evidence="2 3">DSM 18941</strain>
    </source>
</reference>
<dbReference type="OrthoDB" id="7204880at2"/>
<dbReference type="HAMAP" id="MF_00827">
    <property type="entry name" value="UPF0386"/>
    <property type="match status" value="1"/>
</dbReference>
<proteinExistence type="inferred from homology"/>
<comment type="caution">
    <text evidence="2">The sequence shown here is derived from an EMBL/GenBank/DDBJ whole genome shotgun (WGS) entry which is preliminary data.</text>
</comment>
<dbReference type="EMBL" id="LDJJ01000010">
    <property type="protein sequence ID" value="KRG70804.1"/>
    <property type="molecule type" value="Genomic_DNA"/>
</dbReference>
<dbReference type="Proteomes" id="UP000051863">
    <property type="component" value="Unassembled WGS sequence"/>
</dbReference>
<evidence type="ECO:0000313" key="3">
    <source>
        <dbReference type="Proteomes" id="UP000051863"/>
    </source>
</evidence>
<dbReference type="PATRIC" id="fig|405446.3.peg.119"/>